<accession>A0A9X2F6Q5</accession>
<reference evidence="5" key="1">
    <citation type="submission" date="2022-06" db="EMBL/GenBank/DDBJ databases">
        <title>Aeoliella straminimaris, a novel planctomycete from sediments.</title>
        <authorList>
            <person name="Vitorino I.R."/>
            <person name="Lage O.M."/>
        </authorList>
    </citation>
    <scope>NUCLEOTIDE SEQUENCE</scope>
    <source>
        <strain evidence="5">ICT_H6.2</strain>
    </source>
</reference>
<keyword evidence="2" id="KW-0378">Hydrolase</keyword>
<dbReference type="Pfam" id="PF17132">
    <property type="entry name" value="Glyco_hydro_106"/>
    <property type="match status" value="1"/>
</dbReference>
<dbReference type="RefSeq" id="WP_252850919.1">
    <property type="nucleotide sequence ID" value="NZ_JAMXLR010000011.1"/>
</dbReference>
<comment type="caution">
    <text evidence="5">The sequence shown here is derived from an EMBL/GenBank/DDBJ whole genome shotgun (WGS) entry which is preliminary data.</text>
</comment>
<organism evidence="5 6">
    <name type="scientific">Aeoliella straminimaris</name>
    <dbReference type="NCBI Taxonomy" id="2954799"/>
    <lineage>
        <taxon>Bacteria</taxon>
        <taxon>Pseudomonadati</taxon>
        <taxon>Planctomycetota</taxon>
        <taxon>Planctomycetia</taxon>
        <taxon>Pirellulales</taxon>
        <taxon>Lacipirellulaceae</taxon>
        <taxon>Aeoliella</taxon>
    </lineage>
</organism>
<dbReference type="PANTHER" id="PTHR43817:SF1">
    <property type="entry name" value="HYDROLASE, FAMILY 43, PUTATIVE (AFU_ORTHOLOGUE AFUA_3G01660)-RELATED"/>
    <property type="match status" value="1"/>
</dbReference>
<dbReference type="SUPFAM" id="SSF49785">
    <property type="entry name" value="Galactose-binding domain-like"/>
    <property type="match status" value="1"/>
</dbReference>
<proteinExistence type="predicted"/>
<feature type="compositionally biased region" description="Basic and acidic residues" evidence="3">
    <location>
        <begin position="979"/>
        <end position="992"/>
    </location>
</feature>
<dbReference type="InterPro" id="IPR008979">
    <property type="entry name" value="Galactose-bd-like_sf"/>
</dbReference>
<dbReference type="AlphaFoldDB" id="A0A9X2F6Q5"/>
<protein>
    <recommendedName>
        <fullName evidence="4">Beta-mannosidase-like galactose-binding domain-containing protein</fullName>
    </recommendedName>
</protein>
<evidence type="ECO:0000313" key="5">
    <source>
        <dbReference type="EMBL" id="MCO6042819.1"/>
    </source>
</evidence>
<feature type="domain" description="Beta-mannosidase-like galactose-binding" evidence="4">
    <location>
        <begin position="855"/>
        <end position="925"/>
    </location>
</feature>
<keyword evidence="6" id="KW-1185">Reference proteome</keyword>
<dbReference type="Proteomes" id="UP001155241">
    <property type="component" value="Unassembled WGS sequence"/>
</dbReference>
<dbReference type="PANTHER" id="PTHR43817">
    <property type="entry name" value="GLYCOSYL HYDROLASE"/>
    <property type="match status" value="1"/>
</dbReference>
<dbReference type="Gene3D" id="2.60.120.260">
    <property type="entry name" value="Galactose-binding domain-like"/>
    <property type="match status" value="1"/>
</dbReference>
<sequence>MNHASYNKAWIMKSRRNVTLLVLILLAAHGLVASLGRAEPPTVVRPELSASLEATMDLEQGWQNPPRLSRVHCWWWWLNGNVTKQAITRDLEQMKAKGMGGANIIDAAHASQGEQTKPPHGPDFGSPEWCDLFVHALHEAERLDLELGFNIQSGWNLGGPTVTPEQSAKAITWSQKVIEGGQDVEVELPQPAMRNDYYREIAVLAVPVPEKQRQRLARIDNYKQKAYHEYPGGFTAVDASHLLDVGPQGRGVPIARDSIQDLTDLVTAEGVLHWKAPEGRWLVLRFGYTPSGAHVSTSSDNWKGLAIDYLDANAFQQYCDDVLSPILEAAQPYLGKSLRYLHTDSWELGPVNWTPAMPAQFQQRHGYDIRPFLPAIAGYVVEDAETSNRFLSDFRRTIAELIAEGNYAAFAEYAHQRGLGIHPESGGPHAAPVDALLCLGRSDIAMGEFWARSETHRTADNFRLFVKQPASAAHIYGKRLVMAEAFTTIGPHWERDPRDLKPVFDRVACEGLNLVMWHTFDCSPPEAGSPGNAYFAGTHLNPQVTWWDQADGFLGYMNRCQFLLQQGLPVSDVLYFYGENVPSFVRLKRDNPAAVPEGFDYDVVNLEVLTEQTEVRDGQIALPNGTSYSVLVLPPPGSYGLEALRHIARLVDAGAKVIGEQPTTPIGLLSSSDDQAEFAELADRLWSTGAIQSVSTQEVLRGSFKPDFGYSDIGGHQLDYVHRRTDDTDIYYVVNRLDKPCRTGCGFRSHRRNVELWDPVTGGIEVATLSPVQNEFTNLDIDLPANGSVFVVLRDEATPGAKPATNWRQVERRPLEGSWQVAFDPKWGGPAEVVFPELIDWTTSDDDRIRYYSGTATYTKTFDLPELPAKGQRWRLDLGDVKNMARVYLNGHDLGVVWTAPFQVDLSPALRKGANDLRIEVVNLWPNRLIGDAKLPPDQRLTRTNISKFDQGEHALLPSGLLGPVRLEFESPTGGERVSAARKEPLDSKESK</sequence>
<dbReference type="Pfam" id="PF22666">
    <property type="entry name" value="Glyco_hydro_2_N2"/>
    <property type="match status" value="1"/>
</dbReference>
<keyword evidence="1" id="KW-0732">Signal</keyword>
<dbReference type="GO" id="GO:0004553">
    <property type="term" value="F:hydrolase activity, hydrolyzing O-glycosyl compounds"/>
    <property type="evidence" value="ECO:0007669"/>
    <property type="project" value="InterPro"/>
</dbReference>
<evidence type="ECO:0000256" key="3">
    <source>
        <dbReference type="SAM" id="MobiDB-lite"/>
    </source>
</evidence>
<dbReference type="NCBIfam" id="NF045579">
    <property type="entry name" value="rhamnoside_JR"/>
    <property type="match status" value="1"/>
</dbReference>
<evidence type="ECO:0000256" key="1">
    <source>
        <dbReference type="ARBA" id="ARBA00022729"/>
    </source>
</evidence>
<gene>
    <name evidence="5" type="ORF">NG895_02760</name>
</gene>
<feature type="region of interest" description="Disordered" evidence="3">
    <location>
        <begin position="968"/>
        <end position="992"/>
    </location>
</feature>
<name>A0A9X2F6Q5_9BACT</name>
<dbReference type="InterPro" id="IPR054593">
    <property type="entry name" value="Beta-mannosidase-like_N2"/>
</dbReference>
<evidence type="ECO:0000259" key="4">
    <source>
        <dbReference type="Pfam" id="PF22666"/>
    </source>
</evidence>
<evidence type="ECO:0000256" key="2">
    <source>
        <dbReference type="ARBA" id="ARBA00022801"/>
    </source>
</evidence>
<dbReference type="GO" id="GO:0005975">
    <property type="term" value="P:carbohydrate metabolic process"/>
    <property type="evidence" value="ECO:0007669"/>
    <property type="project" value="InterPro"/>
</dbReference>
<evidence type="ECO:0000313" key="6">
    <source>
        <dbReference type="Proteomes" id="UP001155241"/>
    </source>
</evidence>
<dbReference type="EMBL" id="JAMXLR010000011">
    <property type="protein sequence ID" value="MCO6042819.1"/>
    <property type="molecule type" value="Genomic_DNA"/>
</dbReference>